<dbReference type="AlphaFoldDB" id="A0A5R9EY23"/>
<dbReference type="SMART" id="SM00382">
    <property type="entry name" value="AAA"/>
    <property type="match status" value="1"/>
</dbReference>
<comment type="caution">
    <text evidence="13">The sequence shown here is derived from an EMBL/GenBank/DDBJ whole genome shotgun (WGS) entry which is preliminary data.</text>
</comment>
<keyword evidence="7 10" id="KW-1133">Transmembrane helix</keyword>
<dbReference type="InterPro" id="IPR039421">
    <property type="entry name" value="Type_1_exporter"/>
</dbReference>
<keyword evidence="4 10" id="KW-0812">Transmembrane</keyword>
<evidence type="ECO:0000256" key="5">
    <source>
        <dbReference type="ARBA" id="ARBA00022741"/>
    </source>
</evidence>
<protein>
    <submittedName>
        <fullName evidence="13">ABC transporter ATP-binding protein</fullName>
    </submittedName>
</protein>
<keyword evidence="2" id="KW-0813">Transport</keyword>
<dbReference type="Gene3D" id="3.40.50.300">
    <property type="entry name" value="P-loop containing nucleotide triphosphate hydrolases"/>
    <property type="match status" value="1"/>
</dbReference>
<dbReference type="Gene3D" id="1.20.1560.10">
    <property type="entry name" value="ABC transporter type 1, transmembrane domain"/>
    <property type="match status" value="1"/>
</dbReference>
<evidence type="ECO:0000256" key="10">
    <source>
        <dbReference type="SAM" id="Phobius"/>
    </source>
</evidence>
<keyword evidence="5" id="KW-0547">Nucleotide-binding</keyword>
<evidence type="ECO:0000256" key="4">
    <source>
        <dbReference type="ARBA" id="ARBA00022692"/>
    </source>
</evidence>
<dbReference type="CDD" id="cd18547">
    <property type="entry name" value="ABC_6TM_Tm288_like"/>
    <property type="match status" value="1"/>
</dbReference>
<dbReference type="Pfam" id="PF00005">
    <property type="entry name" value="ABC_tran"/>
    <property type="match status" value="1"/>
</dbReference>
<name>A0A5R9EY23_9BACL</name>
<evidence type="ECO:0000313" key="13">
    <source>
        <dbReference type="EMBL" id="TLS35389.1"/>
    </source>
</evidence>
<comment type="subcellular location">
    <subcellularLocation>
        <location evidence="1">Cell membrane</location>
        <topology evidence="1">Multi-pass membrane protein</topology>
    </subcellularLocation>
</comment>
<keyword evidence="8 10" id="KW-0472">Membrane</keyword>
<feature type="transmembrane region" description="Helical" evidence="10">
    <location>
        <begin position="51"/>
        <end position="70"/>
    </location>
</feature>
<organism evidence="13 14">
    <name type="scientific">Exobacillus caeni</name>
    <dbReference type="NCBI Taxonomy" id="2574798"/>
    <lineage>
        <taxon>Bacteria</taxon>
        <taxon>Bacillati</taxon>
        <taxon>Bacillota</taxon>
        <taxon>Bacilli</taxon>
        <taxon>Bacillales</taxon>
        <taxon>Guptibacillaceae</taxon>
        <taxon>Exobacillus</taxon>
    </lineage>
</organism>
<evidence type="ECO:0000256" key="8">
    <source>
        <dbReference type="ARBA" id="ARBA00023136"/>
    </source>
</evidence>
<feature type="transmembrane region" description="Helical" evidence="10">
    <location>
        <begin position="195"/>
        <end position="212"/>
    </location>
</feature>
<dbReference type="PROSITE" id="PS00211">
    <property type="entry name" value="ABC_TRANSPORTER_1"/>
    <property type="match status" value="1"/>
</dbReference>
<dbReference type="PROSITE" id="PS50929">
    <property type="entry name" value="ABC_TM1F"/>
    <property type="match status" value="1"/>
</dbReference>
<evidence type="ECO:0000313" key="14">
    <source>
        <dbReference type="Proteomes" id="UP000308230"/>
    </source>
</evidence>
<evidence type="ECO:0000259" key="12">
    <source>
        <dbReference type="PROSITE" id="PS50929"/>
    </source>
</evidence>
<evidence type="ECO:0000256" key="7">
    <source>
        <dbReference type="ARBA" id="ARBA00022989"/>
    </source>
</evidence>
<keyword evidence="14" id="KW-1185">Reference proteome</keyword>
<dbReference type="SUPFAM" id="SSF52540">
    <property type="entry name" value="P-loop containing nucleoside triphosphate hydrolases"/>
    <property type="match status" value="1"/>
</dbReference>
<evidence type="ECO:0000256" key="2">
    <source>
        <dbReference type="ARBA" id="ARBA00022448"/>
    </source>
</evidence>
<dbReference type="Proteomes" id="UP000308230">
    <property type="component" value="Unassembled WGS sequence"/>
</dbReference>
<feature type="transmembrane region" description="Helical" evidence="10">
    <location>
        <begin position="90"/>
        <end position="110"/>
    </location>
</feature>
<dbReference type="RefSeq" id="WP_138129002.1">
    <property type="nucleotide sequence ID" value="NZ_SWLG01000022.1"/>
</dbReference>
<dbReference type="InterPro" id="IPR003593">
    <property type="entry name" value="AAA+_ATPase"/>
</dbReference>
<evidence type="ECO:0000256" key="3">
    <source>
        <dbReference type="ARBA" id="ARBA00022475"/>
    </source>
</evidence>
<accession>A0A5R9EY23</accession>
<dbReference type="FunFam" id="3.40.50.300:FF:000287">
    <property type="entry name" value="Multidrug ABC transporter ATP-binding protein"/>
    <property type="match status" value="1"/>
</dbReference>
<dbReference type="GO" id="GO:0005524">
    <property type="term" value="F:ATP binding"/>
    <property type="evidence" value="ECO:0007669"/>
    <property type="project" value="UniProtKB-KW"/>
</dbReference>
<proteinExistence type="predicted"/>
<evidence type="ECO:0000259" key="11">
    <source>
        <dbReference type="PROSITE" id="PS50893"/>
    </source>
</evidence>
<feature type="domain" description="ABC transporter" evidence="11">
    <location>
        <begin position="370"/>
        <end position="604"/>
    </location>
</feature>
<dbReference type="InterPro" id="IPR036640">
    <property type="entry name" value="ABC1_TM_sf"/>
</dbReference>
<feature type="compositionally biased region" description="Polar residues" evidence="9">
    <location>
        <begin position="1"/>
        <end position="18"/>
    </location>
</feature>
<dbReference type="InterPro" id="IPR017871">
    <property type="entry name" value="ABC_transporter-like_CS"/>
</dbReference>
<dbReference type="EMBL" id="SWLG01000022">
    <property type="protein sequence ID" value="TLS35389.1"/>
    <property type="molecule type" value="Genomic_DNA"/>
</dbReference>
<evidence type="ECO:0000256" key="1">
    <source>
        <dbReference type="ARBA" id="ARBA00004651"/>
    </source>
</evidence>
<dbReference type="SUPFAM" id="SSF90123">
    <property type="entry name" value="ABC transporter transmembrane region"/>
    <property type="match status" value="1"/>
</dbReference>
<keyword evidence="3" id="KW-1003">Cell membrane</keyword>
<evidence type="ECO:0000256" key="6">
    <source>
        <dbReference type="ARBA" id="ARBA00022840"/>
    </source>
</evidence>
<dbReference type="GO" id="GO:0016887">
    <property type="term" value="F:ATP hydrolysis activity"/>
    <property type="evidence" value="ECO:0007669"/>
    <property type="project" value="InterPro"/>
</dbReference>
<dbReference type="CDD" id="cd03254">
    <property type="entry name" value="ABCC_Glucan_exporter_like"/>
    <property type="match status" value="1"/>
</dbReference>
<gene>
    <name evidence="13" type="ORF">FCL54_20550</name>
</gene>
<dbReference type="OrthoDB" id="9770415at2"/>
<dbReference type="PANTHER" id="PTHR43394:SF1">
    <property type="entry name" value="ATP-BINDING CASSETTE SUB-FAMILY B MEMBER 10, MITOCHONDRIAL"/>
    <property type="match status" value="1"/>
</dbReference>
<feature type="region of interest" description="Disordered" evidence="9">
    <location>
        <begin position="1"/>
        <end position="28"/>
    </location>
</feature>
<dbReference type="InterPro" id="IPR027417">
    <property type="entry name" value="P-loop_NTPase"/>
</dbReference>
<dbReference type="InterPro" id="IPR011527">
    <property type="entry name" value="ABC1_TM_dom"/>
</dbReference>
<sequence>MSRQQNKEANTNPNSQQLPGRHRGAPVKAPKVKNITGTLYRIWGYMSNQKGLFILVLLMVLISSSLSLLGPYLLGVTVDKLIANYETSSLITMLSILLVIYLFQSLSVWFQNYWMITIAQNTVYRMRNHLFSHLQQLSMAFFQKRQSGDLMSRLTNDMENLSRTLNSSVIQFSTSALTITGTIIIMLWLSPLLTFLTLLIVPVMFGGLKWITKRTGYYFKEQQRNLGDINGYMEESLTGHNIIKMFSREKKVIEEFRVRNAALKDSGYWAQTYSGFIPKLMNMLNNVSFALIVGVGGILALNGMISIGVIVIFTTYSRQFTRPLNDLANQFNIILSAVAGAERVFNIIDKEEEKSDEADATDISSIQGDIKFEAVSFGYEEGQDILKNVSFHAGPGETVALVGPTGAGKTTIISLLTRFYDADEGEILVDGQNIQNITRESLRKQMGVVLQDSILFETTVRENIRYGRLNASDEEVEQAAKRANAHSFISKLPKGYDTVLDSDGKSISHGQRQLLSIARAMLANPSVLILDEATSSIDTITEMKINDALDTLMEGRTSFVIAHRLNTIKNADQILVLKNGEIIEKGNHQQLLDQKGFYHDLVKAQENKDVI</sequence>
<dbReference type="GO" id="GO:0015421">
    <property type="term" value="F:ABC-type oligopeptide transporter activity"/>
    <property type="evidence" value="ECO:0007669"/>
    <property type="project" value="TreeGrafter"/>
</dbReference>
<dbReference type="PANTHER" id="PTHR43394">
    <property type="entry name" value="ATP-DEPENDENT PERMEASE MDL1, MITOCHONDRIAL"/>
    <property type="match status" value="1"/>
</dbReference>
<feature type="transmembrane region" description="Helical" evidence="10">
    <location>
        <begin position="289"/>
        <end position="313"/>
    </location>
</feature>
<feature type="transmembrane region" description="Helical" evidence="10">
    <location>
        <begin position="169"/>
        <end position="189"/>
    </location>
</feature>
<reference evidence="13 14" key="1">
    <citation type="submission" date="2019-04" db="EMBL/GenBank/DDBJ databases">
        <title>Bacillus caeni sp. nov., a bacterium isolated from mangrove sediment.</title>
        <authorList>
            <person name="Huang H."/>
            <person name="Mo K."/>
            <person name="Hu Y."/>
        </authorList>
    </citation>
    <scope>NUCLEOTIDE SEQUENCE [LARGE SCALE GENOMIC DNA]</scope>
    <source>
        <strain evidence="13 14">HB172195</strain>
    </source>
</reference>
<evidence type="ECO:0000256" key="9">
    <source>
        <dbReference type="SAM" id="MobiDB-lite"/>
    </source>
</evidence>
<feature type="domain" description="ABC transmembrane type-1" evidence="12">
    <location>
        <begin position="54"/>
        <end position="336"/>
    </location>
</feature>
<dbReference type="PROSITE" id="PS50893">
    <property type="entry name" value="ABC_TRANSPORTER_2"/>
    <property type="match status" value="1"/>
</dbReference>
<dbReference type="Pfam" id="PF00664">
    <property type="entry name" value="ABC_membrane"/>
    <property type="match status" value="1"/>
</dbReference>
<dbReference type="FunFam" id="1.20.1560.10:FF:000011">
    <property type="entry name" value="Multidrug ABC transporter ATP-binding protein"/>
    <property type="match status" value="1"/>
</dbReference>
<keyword evidence="6 13" id="KW-0067">ATP-binding</keyword>
<dbReference type="GO" id="GO:0005886">
    <property type="term" value="C:plasma membrane"/>
    <property type="evidence" value="ECO:0007669"/>
    <property type="project" value="UniProtKB-SubCell"/>
</dbReference>
<dbReference type="InterPro" id="IPR003439">
    <property type="entry name" value="ABC_transporter-like_ATP-bd"/>
</dbReference>